<evidence type="ECO:0000256" key="5">
    <source>
        <dbReference type="ARBA" id="ARBA00022679"/>
    </source>
</evidence>
<dbReference type="InterPro" id="IPR004358">
    <property type="entry name" value="Sig_transdc_His_kin-like_C"/>
</dbReference>
<evidence type="ECO:0000256" key="2">
    <source>
        <dbReference type="ARBA" id="ARBA00004370"/>
    </source>
</evidence>
<keyword evidence="9" id="KW-0902">Two-component regulatory system</keyword>
<dbReference type="EMBL" id="JADMCD010000005">
    <property type="protein sequence ID" value="MBF8641429.1"/>
    <property type="molecule type" value="Genomic_DNA"/>
</dbReference>
<evidence type="ECO:0000256" key="8">
    <source>
        <dbReference type="ARBA" id="ARBA00022989"/>
    </source>
</evidence>
<evidence type="ECO:0000313" key="15">
    <source>
        <dbReference type="EMBL" id="SPZ16487.1"/>
    </source>
</evidence>
<dbReference type="InterPro" id="IPR003660">
    <property type="entry name" value="HAMP_dom"/>
</dbReference>
<dbReference type="PRINTS" id="PR00344">
    <property type="entry name" value="BCTRLSENSOR"/>
</dbReference>
<dbReference type="CDD" id="cd00082">
    <property type="entry name" value="HisKA"/>
    <property type="match status" value="1"/>
</dbReference>
<comment type="catalytic activity">
    <reaction evidence="1">
        <text>ATP + protein L-histidine = ADP + protein N-phospho-L-histidine.</text>
        <dbReference type="EC" id="2.7.13.3"/>
    </reaction>
</comment>
<reference evidence="14 17" key="2">
    <citation type="submission" date="2020-10" db="EMBL/GenBank/DDBJ databases">
        <title>Genome sequences of Pseudomonas isolates.</title>
        <authorList>
            <person name="Wessels L."/>
            <person name="Reich F."/>
            <person name="Hammerl J."/>
        </authorList>
    </citation>
    <scope>NUCLEOTIDE SEQUENCE [LARGE SCALE GENOMIC DNA]</scope>
    <source>
        <strain evidence="14 17">20-MO00624-0</strain>
    </source>
</reference>
<gene>
    <name evidence="15" type="primary">pfeS1</name>
    <name evidence="14" type="ORF">IRZ65_12110</name>
    <name evidence="15" type="ORF">NCTC11842_05520</name>
</gene>
<dbReference type="Pfam" id="PF00672">
    <property type="entry name" value="HAMP"/>
    <property type="match status" value="1"/>
</dbReference>
<dbReference type="InterPro" id="IPR003661">
    <property type="entry name" value="HisK_dim/P_dom"/>
</dbReference>
<dbReference type="InterPro" id="IPR036097">
    <property type="entry name" value="HisK_dim/P_sf"/>
</dbReference>
<dbReference type="InterPro" id="IPR038428">
    <property type="entry name" value="HK_sensor_dom_sf"/>
</dbReference>
<keyword evidence="8 11" id="KW-1133">Transmembrane helix</keyword>
<dbReference type="SMART" id="SM00388">
    <property type="entry name" value="HisKA"/>
    <property type="match status" value="1"/>
</dbReference>
<organism evidence="15 16">
    <name type="scientific">Pseudomonas luteola</name>
    <dbReference type="NCBI Taxonomy" id="47886"/>
    <lineage>
        <taxon>Bacteria</taxon>
        <taxon>Pseudomonadati</taxon>
        <taxon>Pseudomonadota</taxon>
        <taxon>Gammaproteobacteria</taxon>
        <taxon>Pseudomonadales</taxon>
        <taxon>Pseudomonadaceae</taxon>
        <taxon>Pseudomonas</taxon>
    </lineage>
</organism>
<dbReference type="GO" id="GO:0016020">
    <property type="term" value="C:membrane"/>
    <property type="evidence" value="ECO:0007669"/>
    <property type="project" value="UniProtKB-SubCell"/>
</dbReference>
<dbReference type="EC" id="2.7.13.3" evidence="3"/>
<comment type="subcellular location">
    <subcellularLocation>
        <location evidence="2">Membrane</location>
    </subcellularLocation>
</comment>
<dbReference type="SUPFAM" id="SSF158472">
    <property type="entry name" value="HAMP domain-like"/>
    <property type="match status" value="1"/>
</dbReference>
<keyword evidence="4" id="KW-0597">Phosphoprotein</keyword>
<dbReference type="PROSITE" id="PS50109">
    <property type="entry name" value="HIS_KIN"/>
    <property type="match status" value="1"/>
</dbReference>
<proteinExistence type="predicted"/>
<dbReference type="Proteomes" id="UP000626180">
    <property type="component" value="Unassembled WGS sequence"/>
</dbReference>
<evidence type="ECO:0000256" key="7">
    <source>
        <dbReference type="ARBA" id="ARBA00022777"/>
    </source>
</evidence>
<dbReference type="InterPro" id="IPR005467">
    <property type="entry name" value="His_kinase_dom"/>
</dbReference>
<dbReference type="Proteomes" id="UP000250443">
    <property type="component" value="Unassembled WGS sequence"/>
</dbReference>
<evidence type="ECO:0000313" key="17">
    <source>
        <dbReference type="Proteomes" id="UP000626180"/>
    </source>
</evidence>
<dbReference type="PROSITE" id="PS50885">
    <property type="entry name" value="HAMP"/>
    <property type="match status" value="1"/>
</dbReference>
<evidence type="ECO:0000256" key="3">
    <source>
        <dbReference type="ARBA" id="ARBA00012438"/>
    </source>
</evidence>
<dbReference type="RefSeq" id="WP_010798908.1">
    <property type="nucleotide sequence ID" value="NZ_CP069263.1"/>
</dbReference>
<dbReference type="InterPro" id="IPR031930">
    <property type="entry name" value="HK_sensor"/>
</dbReference>
<evidence type="ECO:0000256" key="6">
    <source>
        <dbReference type="ARBA" id="ARBA00022692"/>
    </source>
</evidence>
<dbReference type="PANTHER" id="PTHR45436:SF5">
    <property type="entry name" value="SENSOR HISTIDINE KINASE TRCS"/>
    <property type="match status" value="1"/>
</dbReference>
<reference evidence="15 16" key="1">
    <citation type="submission" date="2018-06" db="EMBL/GenBank/DDBJ databases">
        <authorList>
            <consortium name="Pathogen Informatics"/>
            <person name="Doyle S."/>
        </authorList>
    </citation>
    <scope>NUCLEOTIDE SEQUENCE [LARGE SCALE GENOMIC DNA]</scope>
    <source>
        <strain evidence="15 16">NCTC11842</strain>
    </source>
</reference>
<keyword evidence="10 11" id="KW-0472">Membrane</keyword>
<evidence type="ECO:0000313" key="16">
    <source>
        <dbReference type="Proteomes" id="UP000250443"/>
    </source>
</evidence>
<dbReference type="SMART" id="SM00304">
    <property type="entry name" value="HAMP"/>
    <property type="match status" value="1"/>
</dbReference>
<evidence type="ECO:0000259" key="12">
    <source>
        <dbReference type="PROSITE" id="PS50109"/>
    </source>
</evidence>
<feature type="domain" description="HAMP" evidence="13">
    <location>
        <begin position="179"/>
        <end position="234"/>
    </location>
</feature>
<dbReference type="GO" id="GO:0000155">
    <property type="term" value="F:phosphorelay sensor kinase activity"/>
    <property type="evidence" value="ECO:0007669"/>
    <property type="project" value="InterPro"/>
</dbReference>
<keyword evidence="5 15" id="KW-0808">Transferase</keyword>
<evidence type="ECO:0000256" key="10">
    <source>
        <dbReference type="ARBA" id="ARBA00023136"/>
    </source>
</evidence>
<dbReference type="InterPro" id="IPR003594">
    <property type="entry name" value="HATPase_dom"/>
</dbReference>
<dbReference type="AlphaFoldDB" id="A0A2X2D6X2"/>
<feature type="transmembrane region" description="Helical" evidence="11">
    <location>
        <begin position="159"/>
        <end position="181"/>
    </location>
</feature>
<sequence>MRLRHSLFWKLGLMLAAFCLLLVWLVWTWGLQVERSSYFLDTSARALLSRYAAEAEQLWLRDQNAEAIETWQRQLETQENTWARVIGPDLRALGETPLTPQEYARLTFMRKLDWPMSRRLQDELPYVSIEFPLHPEQGRLVLQLPQRFLPTGLTPWTHVVTHGVMPVLLALALGLLLYWHLIVPLSRLRERAAALEADDLEVPLGAPLSRRHDELGELARAFDHLTHRLLDQIEQQRRLLRDLSHELRTPLARLRVASDSHLALPQLKRRLESDVQDMQQLVNDTLDLAWLDTERPRFHQEDVSLLGIWEALVENACFESGWAPDRLVYTVDPTCVVRVHINGIMQALENLLRNAIRHSPSSGRVQLTGAREGAYWLIHLDDQGPGVPEHELENIFQPFYRLAEEHSSRSGFGLGLAIAQRNVRLQGGDLWARNTGRGLRMTLRLPAGQSV</sequence>
<protein>
    <recommendedName>
        <fullName evidence="3">histidine kinase</fullName>
        <ecNumber evidence="3">2.7.13.3</ecNumber>
    </recommendedName>
</protein>
<dbReference type="Pfam" id="PF02518">
    <property type="entry name" value="HATPase_c"/>
    <property type="match status" value="1"/>
</dbReference>
<evidence type="ECO:0000313" key="14">
    <source>
        <dbReference type="EMBL" id="MBF8641429.1"/>
    </source>
</evidence>
<name>A0A2X2D6X2_PSELU</name>
<keyword evidence="7 14" id="KW-0418">Kinase</keyword>
<keyword evidence="6 11" id="KW-0812">Transmembrane</keyword>
<dbReference type="Gene3D" id="1.10.287.130">
    <property type="match status" value="1"/>
</dbReference>
<dbReference type="Pfam" id="PF16750">
    <property type="entry name" value="HK_sensor"/>
    <property type="match status" value="1"/>
</dbReference>
<dbReference type="InterPro" id="IPR036890">
    <property type="entry name" value="HATPase_C_sf"/>
</dbReference>
<evidence type="ECO:0000259" key="13">
    <source>
        <dbReference type="PROSITE" id="PS50885"/>
    </source>
</evidence>
<dbReference type="InterPro" id="IPR050428">
    <property type="entry name" value="TCS_sensor_his_kinase"/>
</dbReference>
<accession>A0A2X2D6X2</accession>
<feature type="domain" description="Histidine kinase" evidence="12">
    <location>
        <begin position="242"/>
        <end position="449"/>
    </location>
</feature>
<dbReference type="SMART" id="SM00387">
    <property type="entry name" value="HATPase_c"/>
    <property type="match status" value="1"/>
</dbReference>
<dbReference type="SUPFAM" id="SSF47384">
    <property type="entry name" value="Homodimeric domain of signal transducing histidine kinase"/>
    <property type="match status" value="1"/>
</dbReference>
<keyword evidence="17" id="KW-1185">Reference proteome</keyword>
<dbReference type="SUPFAM" id="SSF55874">
    <property type="entry name" value="ATPase domain of HSP90 chaperone/DNA topoisomerase II/histidine kinase"/>
    <property type="match status" value="1"/>
</dbReference>
<dbReference type="Gene3D" id="1.10.8.500">
    <property type="entry name" value="HAMP domain in histidine kinase"/>
    <property type="match status" value="1"/>
</dbReference>
<evidence type="ECO:0000256" key="11">
    <source>
        <dbReference type="SAM" id="Phobius"/>
    </source>
</evidence>
<dbReference type="CDD" id="cd06225">
    <property type="entry name" value="HAMP"/>
    <property type="match status" value="1"/>
</dbReference>
<dbReference type="Gene3D" id="3.30.565.10">
    <property type="entry name" value="Histidine kinase-like ATPase, C-terminal domain"/>
    <property type="match status" value="1"/>
</dbReference>
<dbReference type="Pfam" id="PF00512">
    <property type="entry name" value="HisKA"/>
    <property type="match status" value="1"/>
</dbReference>
<dbReference type="Gene3D" id="3.30.450.170">
    <property type="entry name" value="Two-component histidine kinase, sensor domain"/>
    <property type="match status" value="1"/>
</dbReference>
<feature type="transmembrane region" description="Helical" evidence="11">
    <location>
        <begin position="7"/>
        <end position="27"/>
    </location>
</feature>
<dbReference type="PANTHER" id="PTHR45436">
    <property type="entry name" value="SENSOR HISTIDINE KINASE YKOH"/>
    <property type="match status" value="1"/>
</dbReference>
<dbReference type="EMBL" id="UAUF01000015">
    <property type="protein sequence ID" value="SPZ16487.1"/>
    <property type="molecule type" value="Genomic_DNA"/>
</dbReference>
<evidence type="ECO:0000256" key="1">
    <source>
        <dbReference type="ARBA" id="ARBA00000085"/>
    </source>
</evidence>
<evidence type="ECO:0000256" key="9">
    <source>
        <dbReference type="ARBA" id="ARBA00023012"/>
    </source>
</evidence>
<evidence type="ECO:0000256" key="4">
    <source>
        <dbReference type="ARBA" id="ARBA00022553"/>
    </source>
</evidence>